<dbReference type="EMBL" id="KQ982339">
    <property type="protein sequence ID" value="KYQ57351.1"/>
    <property type="molecule type" value="Genomic_DNA"/>
</dbReference>
<dbReference type="STRING" id="64791.A0A151XAE7"/>
<sequence length="141" mass="15505">IHFQNDGRTHTGRSRRSCGGVGRNVADALLKLGLENTRLISIVGDDEYGKIILDSLGAGGEIVKRMSDVDTARMTVVVDVNGECHFYVSEMESFAMITPKFIKEYQSHLEKASFIILDASFGLDAMRYVLDVALHANIPGE</sequence>
<dbReference type="InterPro" id="IPR011611">
    <property type="entry name" value="PfkB_dom"/>
</dbReference>
<proteinExistence type="predicted"/>
<dbReference type="GO" id="GO:0006796">
    <property type="term" value="P:phosphate-containing compound metabolic process"/>
    <property type="evidence" value="ECO:0007669"/>
    <property type="project" value="UniProtKB-ARBA"/>
</dbReference>
<dbReference type="PANTHER" id="PTHR42909:SF1">
    <property type="entry name" value="CARBOHYDRATE KINASE PFKB DOMAIN-CONTAINING PROTEIN"/>
    <property type="match status" value="1"/>
</dbReference>
<dbReference type="GO" id="GO:0016798">
    <property type="term" value="F:hydrolase activity, acting on glycosyl bonds"/>
    <property type="evidence" value="ECO:0007669"/>
    <property type="project" value="TreeGrafter"/>
</dbReference>
<organism evidence="3 4">
    <name type="scientific">Mycetomoellerius zeteki</name>
    <dbReference type="NCBI Taxonomy" id="64791"/>
    <lineage>
        <taxon>Eukaryota</taxon>
        <taxon>Metazoa</taxon>
        <taxon>Ecdysozoa</taxon>
        <taxon>Arthropoda</taxon>
        <taxon>Hexapoda</taxon>
        <taxon>Insecta</taxon>
        <taxon>Pterygota</taxon>
        <taxon>Neoptera</taxon>
        <taxon>Endopterygota</taxon>
        <taxon>Hymenoptera</taxon>
        <taxon>Apocrita</taxon>
        <taxon>Aculeata</taxon>
        <taxon>Formicoidea</taxon>
        <taxon>Formicidae</taxon>
        <taxon>Myrmicinae</taxon>
        <taxon>Mycetomoellerius</taxon>
    </lineage>
</organism>
<keyword evidence="1" id="KW-0479">Metal-binding</keyword>
<evidence type="ECO:0000256" key="1">
    <source>
        <dbReference type="ARBA" id="ARBA00022723"/>
    </source>
</evidence>
<keyword evidence="4" id="KW-1185">Reference proteome</keyword>
<keyword evidence="3" id="KW-0418">Kinase</keyword>
<evidence type="ECO:0000313" key="4">
    <source>
        <dbReference type="Proteomes" id="UP000075809"/>
    </source>
</evidence>
<dbReference type="GO" id="GO:0016301">
    <property type="term" value="F:kinase activity"/>
    <property type="evidence" value="ECO:0007669"/>
    <property type="project" value="UniProtKB-KW"/>
</dbReference>
<feature type="domain" description="Carbohydrate kinase PfkB" evidence="2">
    <location>
        <begin position="11"/>
        <end position="121"/>
    </location>
</feature>
<dbReference type="SUPFAM" id="SSF53613">
    <property type="entry name" value="Ribokinase-like"/>
    <property type="match status" value="1"/>
</dbReference>
<accession>A0A151XAE7</accession>
<name>A0A151XAE7_9HYME</name>
<dbReference type="PANTHER" id="PTHR42909">
    <property type="entry name" value="ZGC:136858"/>
    <property type="match status" value="1"/>
</dbReference>
<dbReference type="InterPro" id="IPR029056">
    <property type="entry name" value="Ribokinase-like"/>
</dbReference>
<dbReference type="Gene3D" id="3.40.1190.20">
    <property type="match status" value="1"/>
</dbReference>
<evidence type="ECO:0000313" key="3">
    <source>
        <dbReference type="EMBL" id="KYQ57351.1"/>
    </source>
</evidence>
<dbReference type="GO" id="GO:0046872">
    <property type="term" value="F:metal ion binding"/>
    <property type="evidence" value="ECO:0007669"/>
    <property type="project" value="UniProtKB-KW"/>
</dbReference>
<evidence type="ECO:0000259" key="2">
    <source>
        <dbReference type="Pfam" id="PF00294"/>
    </source>
</evidence>
<dbReference type="AlphaFoldDB" id="A0A151XAE7"/>
<dbReference type="Proteomes" id="UP000075809">
    <property type="component" value="Unassembled WGS sequence"/>
</dbReference>
<dbReference type="GO" id="GO:0005737">
    <property type="term" value="C:cytoplasm"/>
    <property type="evidence" value="ECO:0007669"/>
    <property type="project" value="TreeGrafter"/>
</dbReference>
<feature type="non-terminal residue" evidence="3">
    <location>
        <position position="1"/>
    </location>
</feature>
<protein>
    <submittedName>
        <fullName evidence="3">Pseudouridine kinase</fullName>
    </submittedName>
</protein>
<keyword evidence="3" id="KW-0808">Transferase</keyword>
<dbReference type="Pfam" id="PF00294">
    <property type="entry name" value="PfkB"/>
    <property type="match status" value="1"/>
</dbReference>
<gene>
    <name evidence="3" type="ORF">ALC60_03669</name>
</gene>
<dbReference type="GO" id="GO:0004730">
    <property type="term" value="F:pseudouridylate synthase activity"/>
    <property type="evidence" value="ECO:0007669"/>
    <property type="project" value="TreeGrafter"/>
</dbReference>
<reference evidence="3 4" key="1">
    <citation type="submission" date="2015-09" db="EMBL/GenBank/DDBJ databases">
        <title>Trachymyrmex zeteki WGS genome.</title>
        <authorList>
            <person name="Nygaard S."/>
            <person name="Hu H."/>
            <person name="Boomsma J."/>
            <person name="Zhang G."/>
        </authorList>
    </citation>
    <scope>NUCLEOTIDE SEQUENCE [LARGE SCALE GENOMIC DNA]</scope>
    <source>
        <strain evidence="3">Tzet28-1</strain>
        <tissue evidence="3">Whole body</tissue>
    </source>
</reference>